<dbReference type="EMBL" id="JAEMNV010000009">
    <property type="protein sequence ID" value="MBJ8342025.1"/>
    <property type="molecule type" value="Genomic_DNA"/>
</dbReference>
<comment type="caution">
    <text evidence="2">The sequence shown here is derived from an EMBL/GenBank/DDBJ whole genome shotgun (WGS) entry which is preliminary data.</text>
</comment>
<protein>
    <submittedName>
        <fullName evidence="2">Uncharacterized protein</fullName>
    </submittedName>
</protein>
<keyword evidence="1" id="KW-0812">Transmembrane</keyword>
<evidence type="ECO:0000256" key="1">
    <source>
        <dbReference type="SAM" id="Phobius"/>
    </source>
</evidence>
<evidence type="ECO:0000313" key="2">
    <source>
        <dbReference type="EMBL" id="MBJ8342025.1"/>
    </source>
</evidence>
<reference evidence="2" key="1">
    <citation type="submission" date="2020-12" db="EMBL/GenBank/DDBJ databases">
        <title>Antrihabitans popcorni sp. nov. and Antrihabitans auranticaus sp. nov., isolated from a larva cave.</title>
        <authorList>
            <person name="Lee S.D."/>
            <person name="Kim I.S."/>
        </authorList>
    </citation>
    <scope>NUCLEOTIDE SEQUENCE</scope>
    <source>
        <strain evidence="2">YC3-6</strain>
    </source>
</reference>
<evidence type="ECO:0000313" key="3">
    <source>
        <dbReference type="Proteomes" id="UP000655868"/>
    </source>
</evidence>
<feature type="transmembrane region" description="Helical" evidence="1">
    <location>
        <begin position="12"/>
        <end position="31"/>
    </location>
</feature>
<dbReference type="Proteomes" id="UP000655868">
    <property type="component" value="Unassembled WGS sequence"/>
</dbReference>
<keyword evidence="1" id="KW-0472">Membrane</keyword>
<keyword evidence="1" id="KW-1133">Transmembrane helix</keyword>
<sequence>MFILNIEPVATAFVGLLALSLLSLLSLLLMHDADGLDFRRREVSAARRKAMVAAH</sequence>
<accession>A0A934NVG1</accession>
<proteinExistence type="predicted"/>
<name>A0A934NVG1_9NOCA</name>
<keyword evidence="3" id="KW-1185">Reference proteome</keyword>
<organism evidence="2 3">
    <name type="scientific">Antrihabitans stalagmiti</name>
    <dbReference type="NCBI Taxonomy" id="2799499"/>
    <lineage>
        <taxon>Bacteria</taxon>
        <taxon>Bacillati</taxon>
        <taxon>Actinomycetota</taxon>
        <taxon>Actinomycetes</taxon>
        <taxon>Mycobacteriales</taxon>
        <taxon>Nocardiaceae</taxon>
        <taxon>Antrihabitans</taxon>
    </lineage>
</organism>
<dbReference type="RefSeq" id="WP_199707219.1">
    <property type="nucleotide sequence ID" value="NZ_JAEMNV010000009.1"/>
</dbReference>
<dbReference type="AlphaFoldDB" id="A0A934NVG1"/>
<gene>
    <name evidence="2" type="ORF">JGU71_24355</name>
</gene>